<accession>A0A101MJE7</accession>
<dbReference type="Proteomes" id="UP000055045">
    <property type="component" value="Unassembled WGS sequence"/>
</dbReference>
<sequence length="152" mass="16920">MQVLRPFSNSQEVIGSQRSHLACESNSSIAEEEFGLRDTPGVQQNLTRRGVCRMVFEGDVEIGLPQRNPRPLTAPSHMNQLWRYGRRDRNSLTVLGAADSSFARNWYGLAVIRMVESVIFDVKVDCEETLGLCCHSPAFKGGDSGCFPRSTI</sequence>
<keyword evidence="2" id="KW-1185">Reference proteome</keyword>
<evidence type="ECO:0000313" key="2">
    <source>
        <dbReference type="Proteomes" id="UP000055045"/>
    </source>
</evidence>
<proteinExistence type="predicted"/>
<organism evidence="1 2">
    <name type="scientific">Penicillium freii</name>
    <dbReference type="NCBI Taxonomy" id="48697"/>
    <lineage>
        <taxon>Eukaryota</taxon>
        <taxon>Fungi</taxon>
        <taxon>Dikarya</taxon>
        <taxon>Ascomycota</taxon>
        <taxon>Pezizomycotina</taxon>
        <taxon>Eurotiomycetes</taxon>
        <taxon>Eurotiomycetidae</taxon>
        <taxon>Eurotiales</taxon>
        <taxon>Aspergillaceae</taxon>
        <taxon>Penicillium</taxon>
    </lineage>
</organism>
<dbReference type="AlphaFoldDB" id="A0A101MJE7"/>
<comment type="caution">
    <text evidence="1">The sequence shown here is derived from an EMBL/GenBank/DDBJ whole genome shotgun (WGS) entry which is preliminary data.</text>
</comment>
<gene>
    <name evidence="1" type="ORF">ACN42_g5444</name>
</gene>
<name>A0A101MJE7_PENFR</name>
<evidence type="ECO:0000313" key="1">
    <source>
        <dbReference type="EMBL" id="KUM61681.1"/>
    </source>
</evidence>
<protein>
    <submittedName>
        <fullName evidence="1">Uncharacterized protein</fullName>
    </submittedName>
</protein>
<reference evidence="1 2" key="1">
    <citation type="submission" date="2015-10" db="EMBL/GenBank/DDBJ databases">
        <title>Genome sequencing of Penicillium freii.</title>
        <authorList>
            <person name="Nguyen H.D."/>
            <person name="Visagie C.M."/>
            <person name="Seifert K.A."/>
        </authorList>
    </citation>
    <scope>NUCLEOTIDE SEQUENCE [LARGE SCALE GENOMIC DNA]</scope>
    <source>
        <strain evidence="1 2">DAOM 242723</strain>
    </source>
</reference>
<dbReference type="EMBL" id="LLXE01000125">
    <property type="protein sequence ID" value="KUM61681.1"/>
    <property type="molecule type" value="Genomic_DNA"/>
</dbReference>